<evidence type="ECO:0000313" key="2">
    <source>
        <dbReference type="Proteomes" id="UP000465609"/>
    </source>
</evidence>
<evidence type="ECO:0008006" key="3">
    <source>
        <dbReference type="Google" id="ProtNLM"/>
    </source>
</evidence>
<dbReference type="EMBL" id="AP022577">
    <property type="protein sequence ID" value="BBX87861.1"/>
    <property type="molecule type" value="Genomic_DNA"/>
</dbReference>
<dbReference type="Proteomes" id="UP000465609">
    <property type="component" value="Chromosome"/>
</dbReference>
<gene>
    <name evidence="1" type="ORF">MAUB_57340</name>
</gene>
<name>A0ABM7IMK2_9MYCO</name>
<evidence type="ECO:0000313" key="1">
    <source>
        <dbReference type="EMBL" id="BBX87861.1"/>
    </source>
</evidence>
<accession>A0ABM7IMK2</accession>
<sequence>MSNEEDTVSDWHLTDRRCDMDGELLQASEVYGARAGSGRRHFRCDNPRCPNHVGIPALTEVI</sequence>
<organism evidence="1 2">
    <name type="scientific">Mycolicibacterium aubagnense</name>
    <dbReference type="NCBI Taxonomy" id="319707"/>
    <lineage>
        <taxon>Bacteria</taxon>
        <taxon>Bacillati</taxon>
        <taxon>Actinomycetota</taxon>
        <taxon>Actinomycetes</taxon>
        <taxon>Mycobacteriales</taxon>
        <taxon>Mycobacteriaceae</taxon>
        <taxon>Mycolicibacterium</taxon>
    </lineage>
</organism>
<proteinExistence type="predicted"/>
<reference evidence="1 2" key="1">
    <citation type="journal article" date="2019" name="Emerg. Microbes Infect.">
        <title>Comprehensive subspecies identification of 175 nontuberculous mycobacteria species based on 7547 genomic profiles.</title>
        <authorList>
            <person name="Matsumoto Y."/>
            <person name="Kinjo T."/>
            <person name="Motooka D."/>
            <person name="Nabeya D."/>
            <person name="Jung N."/>
            <person name="Uechi K."/>
            <person name="Horii T."/>
            <person name="Iida T."/>
            <person name="Fujita J."/>
            <person name="Nakamura S."/>
        </authorList>
    </citation>
    <scope>NUCLEOTIDE SEQUENCE [LARGE SCALE GENOMIC DNA]</scope>
    <source>
        <strain evidence="1 2">JCM 15296</strain>
    </source>
</reference>
<protein>
    <recommendedName>
        <fullName evidence="3">Transposase</fullName>
    </recommendedName>
</protein>
<keyword evidence="2" id="KW-1185">Reference proteome</keyword>